<keyword evidence="4" id="KW-0133">Cell shape</keyword>
<evidence type="ECO:0000313" key="10">
    <source>
        <dbReference type="Proteomes" id="UP000254802"/>
    </source>
</evidence>
<keyword evidence="7" id="KW-0472">Membrane</keyword>
<accession>A0A378N8D1</accession>
<dbReference type="PANTHER" id="PTHR32282:SF27">
    <property type="entry name" value="PENICILLIN-BINDING PROTEIN 1A"/>
    <property type="match status" value="1"/>
</dbReference>
<dbReference type="InterPro" id="IPR012338">
    <property type="entry name" value="Beta-lactam/transpept-like"/>
</dbReference>
<dbReference type="GO" id="GO:0008955">
    <property type="term" value="F:peptidoglycan glycosyltransferase activity"/>
    <property type="evidence" value="ECO:0007669"/>
    <property type="project" value="TreeGrafter"/>
</dbReference>
<evidence type="ECO:0000256" key="1">
    <source>
        <dbReference type="ARBA" id="ARBA00022676"/>
    </source>
</evidence>
<evidence type="ECO:0000256" key="6">
    <source>
        <dbReference type="ARBA" id="ARBA00022989"/>
    </source>
</evidence>
<evidence type="ECO:0000256" key="8">
    <source>
        <dbReference type="ARBA" id="ARBA00023316"/>
    </source>
</evidence>
<evidence type="ECO:0000256" key="7">
    <source>
        <dbReference type="ARBA" id="ARBA00023136"/>
    </source>
</evidence>
<dbReference type="Proteomes" id="UP000254802">
    <property type="component" value="Unassembled WGS sequence"/>
</dbReference>
<proteinExistence type="predicted"/>
<dbReference type="Gene3D" id="3.40.710.10">
    <property type="entry name" value="DD-peptidase/beta-lactamase superfamily"/>
    <property type="match status" value="1"/>
</dbReference>
<dbReference type="InterPro" id="IPR050396">
    <property type="entry name" value="Glycosyltr_51/Transpeptidase"/>
</dbReference>
<dbReference type="GO" id="GO:0030288">
    <property type="term" value="C:outer membrane-bounded periplasmic space"/>
    <property type="evidence" value="ECO:0007669"/>
    <property type="project" value="TreeGrafter"/>
</dbReference>
<organism evidence="9 10">
    <name type="scientific">Mannheimia haemolytica</name>
    <name type="common">Pasteurella haemolytica</name>
    <dbReference type="NCBI Taxonomy" id="75985"/>
    <lineage>
        <taxon>Bacteria</taxon>
        <taxon>Pseudomonadati</taxon>
        <taxon>Pseudomonadota</taxon>
        <taxon>Gammaproteobacteria</taxon>
        <taxon>Pasteurellales</taxon>
        <taxon>Pasteurellaceae</taxon>
        <taxon>Mannheimia</taxon>
    </lineage>
</organism>
<dbReference type="GO" id="GO:0071555">
    <property type="term" value="P:cell wall organization"/>
    <property type="evidence" value="ECO:0007669"/>
    <property type="project" value="UniProtKB-KW"/>
</dbReference>
<dbReference type="PANTHER" id="PTHR32282">
    <property type="entry name" value="BINDING PROTEIN TRANSPEPTIDASE, PUTATIVE-RELATED"/>
    <property type="match status" value="1"/>
</dbReference>
<evidence type="ECO:0000313" key="9">
    <source>
        <dbReference type="EMBL" id="STY64630.1"/>
    </source>
</evidence>
<dbReference type="AlphaFoldDB" id="A0A378N8D1"/>
<keyword evidence="8" id="KW-0961">Cell wall biogenesis/degradation</keyword>
<dbReference type="EMBL" id="UGPN01000002">
    <property type="protein sequence ID" value="STY64630.1"/>
    <property type="molecule type" value="Genomic_DNA"/>
</dbReference>
<keyword evidence="1" id="KW-0328">Glycosyltransferase</keyword>
<sequence length="225" mass="24630">MMTTMLWKMLAIQKPELQANNSEKNAPSLMAESSHHIKGLRYAPHVISDELAFLMRSALATAITGEPEYGWRGTSYKMLNTIKRADVGGKTGTTNNAKATWYAGFGANISTVVYVGFDDNKRVLGRGASGSSTALPAWTNYMKVALSDKPVEKSTLPKNIIEVNIDPNSGFLGNGRKEYFIKGTEPTKRYIVERAYTEKAPQKTESAPLRLGLPPPGVLKSGELF</sequence>
<evidence type="ECO:0000256" key="2">
    <source>
        <dbReference type="ARBA" id="ARBA00022679"/>
    </source>
</evidence>
<evidence type="ECO:0000256" key="4">
    <source>
        <dbReference type="ARBA" id="ARBA00022960"/>
    </source>
</evidence>
<keyword evidence="2" id="KW-0808">Transferase</keyword>
<keyword evidence="6" id="KW-1133">Transmembrane helix</keyword>
<dbReference type="GO" id="GO:0008360">
    <property type="term" value="P:regulation of cell shape"/>
    <property type="evidence" value="ECO:0007669"/>
    <property type="project" value="UniProtKB-KW"/>
</dbReference>
<dbReference type="SUPFAM" id="SSF56601">
    <property type="entry name" value="beta-lactamase/transpeptidase-like"/>
    <property type="match status" value="1"/>
</dbReference>
<keyword evidence="3" id="KW-0812">Transmembrane</keyword>
<protein>
    <submittedName>
        <fullName evidence="9">Penicillin-binding protein A</fullName>
    </submittedName>
</protein>
<evidence type="ECO:0000256" key="3">
    <source>
        <dbReference type="ARBA" id="ARBA00022692"/>
    </source>
</evidence>
<reference evidence="9 10" key="1">
    <citation type="submission" date="2018-06" db="EMBL/GenBank/DDBJ databases">
        <authorList>
            <consortium name="Pathogen Informatics"/>
            <person name="Doyle S."/>
        </authorList>
    </citation>
    <scope>NUCLEOTIDE SEQUENCE [LARGE SCALE GENOMIC DNA]</scope>
    <source>
        <strain evidence="9 10">NCTC10638</strain>
    </source>
</reference>
<dbReference type="GO" id="GO:0009252">
    <property type="term" value="P:peptidoglycan biosynthetic process"/>
    <property type="evidence" value="ECO:0007669"/>
    <property type="project" value="UniProtKB-KW"/>
</dbReference>
<evidence type="ECO:0000256" key="5">
    <source>
        <dbReference type="ARBA" id="ARBA00022984"/>
    </source>
</evidence>
<keyword evidence="5" id="KW-0573">Peptidoglycan synthesis</keyword>
<name>A0A378N8D1_MANHA</name>
<gene>
    <name evidence="9" type="primary">mrcA_1</name>
    <name evidence="9" type="ORF">NCTC10638_03819</name>
</gene>